<dbReference type="SUPFAM" id="SSF51735">
    <property type="entry name" value="NAD(P)-binding Rossmann-fold domains"/>
    <property type="match status" value="1"/>
</dbReference>
<name>A0A935C8T5_9BACT</name>
<protein>
    <submittedName>
        <fullName evidence="2">Saccharopine dehydrogenase NADP-binding domain-containing protein</fullName>
    </submittedName>
</protein>
<dbReference type="Gene3D" id="3.40.50.720">
    <property type="entry name" value="NAD(P)-binding Rossmann-like Domain"/>
    <property type="match status" value="1"/>
</dbReference>
<comment type="caution">
    <text evidence="2">The sequence shown here is derived from an EMBL/GenBank/DDBJ whole genome shotgun (WGS) entry which is preliminary data.</text>
</comment>
<evidence type="ECO:0000313" key="2">
    <source>
        <dbReference type="EMBL" id="MBK6263878.1"/>
    </source>
</evidence>
<reference evidence="2" key="1">
    <citation type="submission" date="2021-01" db="EMBL/GenBank/DDBJ databases">
        <title>Marivirga aurantiaca sp. nov., isolated from intertidal surface sediments.</title>
        <authorList>
            <person name="Zhang M."/>
        </authorList>
    </citation>
    <scope>NUCLEOTIDE SEQUENCE</scope>
    <source>
        <strain evidence="2">S37H4</strain>
    </source>
</reference>
<organism evidence="2 3">
    <name type="scientific">Marivirga aurantiaca</name>
    <dbReference type="NCBI Taxonomy" id="2802615"/>
    <lineage>
        <taxon>Bacteria</taxon>
        <taxon>Pseudomonadati</taxon>
        <taxon>Bacteroidota</taxon>
        <taxon>Cytophagia</taxon>
        <taxon>Cytophagales</taxon>
        <taxon>Marivirgaceae</taxon>
        <taxon>Marivirga</taxon>
    </lineage>
</organism>
<dbReference type="Proteomes" id="UP000611723">
    <property type="component" value="Unassembled WGS sequence"/>
</dbReference>
<proteinExistence type="predicted"/>
<keyword evidence="3" id="KW-1185">Reference proteome</keyword>
<dbReference type="RefSeq" id="WP_201429564.1">
    <property type="nucleotide sequence ID" value="NZ_JAEQBW010000001.1"/>
</dbReference>
<dbReference type="InterPro" id="IPR036291">
    <property type="entry name" value="NAD(P)-bd_dom_sf"/>
</dbReference>
<dbReference type="InterPro" id="IPR005097">
    <property type="entry name" value="Sacchrp_dh_NADP-bd"/>
</dbReference>
<gene>
    <name evidence="2" type="ORF">JKA74_02420</name>
</gene>
<evidence type="ECO:0000313" key="3">
    <source>
        <dbReference type="Proteomes" id="UP000611723"/>
    </source>
</evidence>
<accession>A0A935C8T5</accession>
<evidence type="ECO:0000259" key="1">
    <source>
        <dbReference type="Pfam" id="PF03435"/>
    </source>
</evidence>
<dbReference type="AlphaFoldDB" id="A0A935C8T5"/>
<dbReference type="PANTHER" id="PTHR43781">
    <property type="entry name" value="SACCHAROPINE DEHYDROGENASE"/>
    <property type="match status" value="1"/>
</dbReference>
<dbReference type="PANTHER" id="PTHR43781:SF1">
    <property type="entry name" value="SACCHAROPINE DEHYDROGENASE"/>
    <property type="match status" value="1"/>
</dbReference>
<dbReference type="Pfam" id="PF03435">
    <property type="entry name" value="Sacchrp_dh_NADP"/>
    <property type="match status" value="1"/>
</dbReference>
<sequence length="352" mass="39170">MHARILIYGAYGYTGQLITKEAKKQSVLVHLAGRNEEKLQKVADQTGYEATVISLEESERLKSFLQNFDTVIHCAGPFSETALPMVKACLASKTNYLDITGEVSVFENIMAFDNEAKQARIAMIPGVGFDVVPTDCLAAHLKERMPDASHLEMAFVGDKTGMSRGTAVTMAKNISKGGYIRKNGRLTNVPLAYKIKEIEFPHRKQWCMTIPWGDLMTAHHQTGIPTIEIYSGASRKMLKKIKRYRFLKFLLGISWIQKMVRKKIENTVTGPSDEALTHGKTYVVGTVTNNEGETLTSTLVTPEAYRLTALTALGAAIKLTHTENKRGYLTPAQAFGKDFILEFENVSRNDKT</sequence>
<feature type="domain" description="Saccharopine dehydrogenase NADP binding" evidence="1">
    <location>
        <begin position="5"/>
        <end position="122"/>
    </location>
</feature>
<dbReference type="EMBL" id="JAEQBW010000001">
    <property type="protein sequence ID" value="MBK6263878.1"/>
    <property type="molecule type" value="Genomic_DNA"/>
</dbReference>